<keyword evidence="2" id="KW-1185">Reference proteome</keyword>
<reference evidence="1 2" key="1">
    <citation type="submission" date="2023-08" db="EMBL/GenBank/DDBJ databases">
        <title>Arthrobacter horti sp. nov., isolated from forest soil.</title>
        <authorList>
            <person name="Park M."/>
        </authorList>
    </citation>
    <scope>NUCLEOTIDE SEQUENCE [LARGE SCALE GENOMIC DNA]</scope>
    <source>
        <strain evidence="1 2">YJM1</strain>
    </source>
</reference>
<protein>
    <recommendedName>
        <fullName evidence="3">Abi-like protein</fullName>
    </recommendedName>
</protein>
<dbReference type="Proteomes" id="UP001232725">
    <property type="component" value="Unassembled WGS sequence"/>
</dbReference>
<proteinExistence type="predicted"/>
<evidence type="ECO:0000313" key="2">
    <source>
        <dbReference type="Proteomes" id="UP001232725"/>
    </source>
</evidence>
<evidence type="ECO:0000313" key="1">
    <source>
        <dbReference type="EMBL" id="MDP5228214.1"/>
    </source>
</evidence>
<organism evidence="1 2">
    <name type="scientific">Arthrobacter horti</name>
    <dbReference type="NCBI Taxonomy" id="3068273"/>
    <lineage>
        <taxon>Bacteria</taxon>
        <taxon>Bacillati</taxon>
        <taxon>Actinomycetota</taxon>
        <taxon>Actinomycetes</taxon>
        <taxon>Micrococcales</taxon>
        <taxon>Micrococcaceae</taxon>
        <taxon>Arthrobacter</taxon>
    </lineage>
</organism>
<sequence length="245" mass="26923">MAGSQAWVNGAHSQALDIAVTPIRMGTYLAAAQQDATLARDFYVWDRDIAAAFLADIAIVEVALRNAMDVQLVKAYGADWYSQDIGLDSPSRSKLAQAWDRLPQARRTHGHLVAGLMFGFWRGLLEPGGYVGKEPQRFHFSHEGLWNSVLSKAFRGGRLVAAADGSQFTRSWTLGVVSIVHAVRNRAAHHEPFVSGFPLPGQQTRLQIQDGHDACLKLTGLLDRDLADWMRNTSSLPGLIGTRPH</sequence>
<dbReference type="EMBL" id="JAVALS010000011">
    <property type="protein sequence ID" value="MDP5228214.1"/>
    <property type="molecule type" value="Genomic_DNA"/>
</dbReference>
<comment type="caution">
    <text evidence="1">The sequence shown here is derived from an EMBL/GenBank/DDBJ whole genome shotgun (WGS) entry which is preliminary data.</text>
</comment>
<evidence type="ECO:0008006" key="3">
    <source>
        <dbReference type="Google" id="ProtNLM"/>
    </source>
</evidence>
<accession>A0ABT9ISX1</accession>
<name>A0ABT9ISX1_9MICC</name>
<gene>
    <name evidence="1" type="ORF">Q9R02_13695</name>
</gene>
<dbReference type="RefSeq" id="WP_305997261.1">
    <property type="nucleotide sequence ID" value="NZ_JAVALS010000011.1"/>
</dbReference>